<dbReference type="InterPro" id="IPR032821">
    <property type="entry name" value="PKS_assoc"/>
</dbReference>
<proteinExistence type="predicted"/>
<evidence type="ECO:0000256" key="5">
    <source>
        <dbReference type="ARBA" id="ARBA00022679"/>
    </source>
</evidence>
<dbReference type="Gene3D" id="1.10.1200.10">
    <property type="entry name" value="ACP-like"/>
    <property type="match status" value="1"/>
</dbReference>
<feature type="active site" description="Proton donor; for dehydratase activity" evidence="9">
    <location>
        <position position="1141"/>
    </location>
</feature>
<dbReference type="PANTHER" id="PTHR43775">
    <property type="entry name" value="FATTY ACID SYNTHASE"/>
    <property type="match status" value="1"/>
</dbReference>
<dbReference type="PROSITE" id="PS52004">
    <property type="entry name" value="KS3_2"/>
    <property type="match status" value="1"/>
</dbReference>
<evidence type="ECO:0000259" key="13">
    <source>
        <dbReference type="PROSITE" id="PS52019"/>
    </source>
</evidence>
<dbReference type="PANTHER" id="PTHR43775:SF51">
    <property type="entry name" value="INACTIVE PHENOLPHTHIOCEROL SYNTHESIS POLYKETIDE SYNTHASE TYPE I PKS1-RELATED"/>
    <property type="match status" value="1"/>
</dbReference>
<dbReference type="Pfam" id="PF02801">
    <property type="entry name" value="Ketoacyl-synt_C"/>
    <property type="match status" value="1"/>
</dbReference>
<dbReference type="Pfam" id="PF00550">
    <property type="entry name" value="PP-binding"/>
    <property type="match status" value="1"/>
</dbReference>
<evidence type="ECO:0000259" key="12">
    <source>
        <dbReference type="PROSITE" id="PS52004"/>
    </source>
</evidence>
<evidence type="ECO:0000313" key="14">
    <source>
        <dbReference type="EMBL" id="OPC78045.1"/>
    </source>
</evidence>
<dbReference type="SUPFAM" id="SSF47336">
    <property type="entry name" value="ACP-like"/>
    <property type="match status" value="1"/>
</dbReference>
<dbReference type="InterPro" id="IPR018201">
    <property type="entry name" value="Ketoacyl_synth_AS"/>
</dbReference>
<dbReference type="GO" id="GO:0004312">
    <property type="term" value="F:fatty acid synthase activity"/>
    <property type="evidence" value="ECO:0007669"/>
    <property type="project" value="TreeGrafter"/>
</dbReference>
<dbReference type="SUPFAM" id="SSF55048">
    <property type="entry name" value="Probable ACP-binding domain of malonyl-CoA ACP transacylase"/>
    <property type="match status" value="1"/>
</dbReference>
<evidence type="ECO:0000256" key="6">
    <source>
        <dbReference type="ARBA" id="ARBA00023194"/>
    </source>
</evidence>
<feature type="domain" description="Carrier" evidence="11">
    <location>
        <begin position="1261"/>
        <end position="1336"/>
    </location>
</feature>
<dbReference type="PROSITE" id="PS50075">
    <property type="entry name" value="CARRIER"/>
    <property type="match status" value="1"/>
</dbReference>
<dbReference type="FunFam" id="3.40.366.10:FF:000002">
    <property type="entry name" value="Probable polyketide synthase 2"/>
    <property type="match status" value="1"/>
</dbReference>
<dbReference type="InterPro" id="IPR001227">
    <property type="entry name" value="Ac_transferase_dom_sf"/>
</dbReference>
<feature type="region of interest" description="N-terminal hotdog fold" evidence="9">
    <location>
        <begin position="941"/>
        <end position="1066"/>
    </location>
</feature>
<feature type="domain" description="Ketosynthase family 3 (KS3)" evidence="12">
    <location>
        <begin position="33"/>
        <end position="459"/>
    </location>
</feature>
<dbReference type="FunFam" id="3.40.47.10:FF:000019">
    <property type="entry name" value="Polyketide synthase type I"/>
    <property type="match status" value="1"/>
</dbReference>
<dbReference type="GO" id="GO:0033068">
    <property type="term" value="P:macrolide biosynthetic process"/>
    <property type="evidence" value="ECO:0007669"/>
    <property type="project" value="UniProtKB-ARBA"/>
</dbReference>
<dbReference type="InterPro" id="IPR036299">
    <property type="entry name" value="Polyketide_synth_docking_sf"/>
</dbReference>
<dbReference type="InterPro" id="IPR016039">
    <property type="entry name" value="Thiolase-like"/>
</dbReference>
<dbReference type="Pfam" id="PF00698">
    <property type="entry name" value="Acyl_transf_1"/>
    <property type="match status" value="1"/>
</dbReference>
<dbReference type="SMART" id="SM00827">
    <property type="entry name" value="PKS_AT"/>
    <property type="match status" value="1"/>
</dbReference>
<name>A0A1T3NMY2_9ACTN</name>
<keyword evidence="6" id="KW-0045">Antibiotic biosynthesis</keyword>
<feature type="domain" description="PKS/mFAS DH" evidence="13">
    <location>
        <begin position="941"/>
        <end position="1219"/>
    </location>
</feature>
<feature type="region of interest" description="Disordered" evidence="10">
    <location>
        <begin position="1337"/>
        <end position="1360"/>
    </location>
</feature>
<reference evidence="14 15" key="1">
    <citation type="submission" date="2017-03" db="EMBL/GenBank/DDBJ databases">
        <title>Draft genome sequence of Streptomyces scabrisporus NF3, endophyte isolated from Amphipterygium adstringens.</title>
        <authorList>
            <person name="Vazquez M."/>
            <person name="Ceapa C.D."/>
            <person name="Rodriguez Luna D."/>
            <person name="Sanchez Esquivel S."/>
        </authorList>
    </citation>
    <scope>NUCLEOTIDE SEQUENCE [LARGE SCALE GENOMIC DNA]</scope>
    <source>
        <strain evidence="14 15">NF3</strain>
    </source>
</reference>
<dbReference type="InterPro" id="IPR016036">
    <property type="entry name" value="Malonyl_transacylase_ACP-bd"/>
</dbReference>
<dbReference type="InterPro" id="IPR014031">
    <property type="entry name" value="Ketoacyl_synth_C"/>
</dbReference>
<keyword evidence="7" id="KW-0511">Multifunctional enzyme</keyword>
<keyword evidence="3" id="KW-0596">Phosphopantetheine</keyword>
<dbReference type="InterPro" id="IPR049900">
    <property type="entry name" value="PKS_mFAS_DH"/>
</dbReference>
<dbReference type="InterPro" id="IPR020807">
    <property type="entry name" value="PKS_DH"/>
</dbReference>
<evidence type="ECO:0000256" key="1">
    <source>
        <dbReference type="ARBA" id="ARBA00001957"/>
    </source>
</evidence>
<evidence type="ECO:0000256" key="2">
    <source>
        <dbReference type="ARBA" id="ARBA00004792"/>
    </source>
</evidence>
<feature type="region of interest" description="Disordered" evidence="10">
    <location>
        <begin position="1224"/>
        <end position="1252"/>
    </location>
</feature>
<feature type="active site" description="Proton acceptor; for dehydratase activity" evidence="9">
    <location>
        <position position="973"/>
    </location>
</feature>
<comment type="caution">
    <text evidence="14">The sequence shown here is derived from an EMBL/GenBank/DDBJ whole genome shotgun (WGS) entry which is preliminary data.</text>
</comment>
<dbReference type="InterPro" id="IPR049552">
    <property type="entry name" value="PKS_DH_N"/>
</dbReference>
<dbReference type="GO" id="GO:0031177">
    <property type="term" value="F:phosphopantetheine binding"/>
    <property type="evidence" value="ECO:0007669"/>
    <property type="project" value="InterPro"/>
</dbReference>
<dbReference type="Gene3D" id="3.40.47.10">
    <property type="match status" value="1"/>
</dbReference>
<dbReference type="STRING" id="159449.B4N89_38170"/>
<dbReference type="PROSITE" id="PS00012">
    <property type="entry name" value="PHOSPHOPANTETHEINE"/>
    <property type="match status" value="1"/>
</dbReference>
<gene>
    <name evidence="14" type="ORF">B4N89_38170</name>
</gene>
<dbReference type="InterPro" id="IPR006162">
    <property type="entry name" value="Ppantetheine_attach_site"/>
</dbReference>
<dbReference type="FunFam" id="1.10.1200.10:FF:000007">
    <property type="entry name" value="Probable polyketide synthase pks17"/>
    <property type="match status" value="1"/>
</dbReference>
<evidence type="ECO:0000256" key="9">
    <source>
        <dbReference type="PROSITE-ProRule" id="PRU01363"/>
    </source>
</evidence>
<dbReference type="PROSITE" id="PS52019">
    <property type="entry name" value="PKS_MFAS_DH"/>
    <property type="match status" value="1"/>
</dbReference>
<dbReference type="GO" id="GO:0006633">
    <property type="term" value="P:fatty acid biosynthetic process"/>
    <property type="evidence" value="ECO:0007669"/>
    <property type="project" value="InterPro"/>
</dbReference>
<evidence type="ECO:0000313" key="15">
    <source>
        <dbReference type="Proteomes" id="UP000190037"/>
    </source>
</evidence>
<dbReference type="SUPFAM" id="SSF101173">
    <property type="entry name" value="Docking domain B of the erythromycin polyketide synthase (DEBS)"/>
    <property type="match status" value="1"/>
</dbReference>
<dbReference type="InterPro" id="IPR015083">
    <property type="entry name" value="NorB/c/GfsB-D-like_docking"/>
</dbReference>
<organism evidence="14 15">
    <name type="scientific">Embleya scabrispora</name>
    <dbReference type="NCBI Taxonomy" id="159449"/>
    <lineage>
        <taxon>Bacteria</taxon>
        <taxon>Bacillati</taxon>
        <taxon>Actinomycetota</taxon>
        <taxon>Actinomycetes</taxon>
        <taxon>Kitasatosporales</taxon>
        <taxon>Streptomycetaceae</taxon>
        <taxon>Embleya</taxon>
    </lineage>
</organism>
<dbReference type="SUPFAM" id="SSF53901">
    <property type="entry name" value="Thiolase-like"/>
    <property type="match status" value="1"/>
</dbReference>
<dbReference type="Proteomes" id="UP000190037">
    <property type="component" value="Unassembled WGS sequence"/>
</dbReference>
<dbReference type="Pfam" id="PF21089">
    <property type="entry name" value="PKS_DH_N"/>
    <property type="match status" value="1"/>
</dbReference>
<dbReference type="SMART" id="SM00826">
    <property type="entry name" value="PKS_DH"/>
    <property type="match status" value="1"/>
</dbReference>
<dbReference type="Gene3D" id="3.40.366.10">
    <property type="entry name" value="Malonyl-Coenzyme A Acyl Carrier Protein, domain 2"/>
    <property type="match status" value="1"/>
</dbReference>
<dbReference type="EMBL" id="MWQN01000003">
    <property type="protein sequence ID" value="OPC78045.1"/>
    <property type="molecule type" value="Genomic_DNA"/>
</dbReference>
<evidence type="ECO:0000256" key="4">
    <source>
        <dbReference type="ARBA" id="ARBA00022553"/>
    </source>
</evidence>
<dbReference type="InterPro" id="IPR009081">
    <property type="entry name" value="PP-bd_ACP"/>
</dbReference>
<dbReference type="SMART" id="SM00823">
    <property type="entry name" value="PKS_PP"/>
    <property type="match status" value="1"/>
</dbReference>
<sequence>MSGGEDRLRDYLKRAIVDLQRARARIAELERPPEPIAVIGMACRYPGGVRSPEDLWRLVADGVDAVSGFPNDRGWAVDDLYHPDPEHRGTSYTREGGFLAEAGEFDPGFFGISPHEALVMDPQQRLLLETSWEAFERAGIDRRALKGSSTGVFVGGTPSGYGFGVERLPDGVEGYALTGGVGSAMSGRVSYVLGLEGPSLTVDTACSSSLVALHLAVRALRGGECTMALAGGASVIVNPAVFVEFSRQGVLSADGRCKSFAAAADGTGWAEGVGMLLVERLSDARRRGHPVLAVVRGSAVNQDGASNGLTAPNGPAQRRVIEAALANAGLAPADIDAVEAHGTGTRLGDPIEARALIATYGGGRDFERPLWIGSVKSNIGHTAAAAGAAGVIKMVMAMRHGVLPGTLHVDAPTPHVDWSAGAVEVLAEARSWPGEGTPRRAGVSSFGISGTNAHLILEQAPEAAPVAGAEGEPGAPVLPDPAVLPFVLSADSPEGLRAQAARLDAHLDTDAGRDATLPDLAHSLHATRSALDHRAVVRVGGRDRLREALAGLAAGTPTAAVTKGQARYGERVVFVFPGQGSEWYGMAVELLDRAPVFAAQIAACEQALAPHVDWSLEELLRADADTARAWMTRVDVLPAVLWAVMIALAELWRACGVEPAAVVGHSQGEIAAAYVAGALSLADSAKVVALRGKTVAVLAGRGGVLSVGESAARVATRLRRWPGRLSIAVINGPGSTGISGDTAALDELTAQYAAERIRHWRIPTTYASHSPQVEEIRDRLVDVLTGIEPRPARIPFHSTVTAGRYDTTGLDADYWYRNLRQTVRFEETVRGLVDAGHTAFVEVSPNPLLVPGIEQMLDETDRTAVALGTLRRGRPDVARFLGSLAEAHVHGLPVAWNAVLGAGFGRRVPLPTYAFRHRHYWLESGGGRAGADEVGLAPVDHPLLRAGTTLSGLGRSVLTGSISARTHPWVAEHAIGDAAVLPATALVELAIRVADEVGCGRVDELDLDAPLILPPTGGVRLQVVVDPPDGTGRRELTVHSRPVGNGGSAEGGWQRNATAVLDPRGTAADFDLTTWPPTDAVAVDTDAVRDRARAGGRPYGPAFQGPEQAWRVGEEVYAEVVLGERERAEAGRYGLHPVLLDLALRAYDRIESGAPGDGVPLPCVWRGVSLHASGARRLRVRLVPRGVDAVTVLAADGTGAPVLRAESVEMRRVRVERAIGGDVPRAPARRPARRVAADETTGSGPSLGRRLSGLSATDREDVLVDMVRAQVAAVLGHGSAGAVDPDRAFRDLGFDSLTAVELRNRLTADTGLRLPATLVFDYPTSVDLARRLLAGLAPEPAEGPPPGTAGADTSGTGDAPALDRTEEVVASIARMDADELVRLALDGLEEG</sequence>
<protein>
    <submittedName>
        <fullName evidence="14">Uncharacterized protein</fullName>
    </submittedName>
</protein>
<dbReference type="InterPro" id="IPR014030">
    <property type="entry name" value="Ketoacyl_synth_N"/>
</dbReference>
<dbReference type="InterPro" id="IPR020841">
    <property type="entry name" value="PKS_Beta-ketoAc_synthase_dom"/>
</dbReference>
<dbReference type="InterPro" id="IPR049551">
    <property type="entry name" value="PKS_DH_C"/>
</dbReference>
<keyword evidence="8" id="KW-0012">Acyltransferase</keyword>
<dbReference type="Pfam" id="PF08990">
    <property type="entry name" value="Docking"/>
    <property type="match status" value="1"/>
</dbReference>
<keyword evidence="5" id="KW-0808">Transferase</keyword>
<keyword evidence="15" id="KW-1185">Reference proteome</keyword>
<dbReference type="InterPro" id="IPR016035">
    <property type="entry name" value="Acyl_Trfase/lysoPLipase"/>
</dbReference>
<dbReference type="Pfam" id="PF00109">
    <property type="entry name" value="ketoacyl-synt"/>
    <property type="match status" value="1"/>
</dbReference>
<evidence type="ECO:0000259" key="11">
    <source>
        <dbReference type="PROSITE" id="PS50075"/>
    </source>
</evidence>
<keyword evidence="4" id="KW-0597">Phosphoprotein</keyword>
<feature type="region of interest" description="C-terminal hotdog fold" evidence="9">
    <location>
        <begin position="1080"/>
        <end position="1219"/>
    </location>
</feature>
<comment type="pathway">
    <text evidence="2">Antibiotic biosynthesis.</text>
</comment>
<dbReference type="InterPro" id="IPR036736">
    <property type="entry name" value="ACP-like_sf"/>
</dbReference>
<evidence type="ECO:0000256" key="8">
    <source>
        <dbReference type="ARBA" id="ARBA00023315"/>
    </source>
</evidence>
<dbReference type="SMART" id="SM01294">
    <property type="entry name" value="PKS_PP_betabranch"/>
    <property type="match status" value="1"/>
</dbReference>
<dbReference type="OrthoDB" id="9778690at2"/>
<feature type="compositionally biased region" description="Low complexity" evidence="10">
    <location>
        <begin position="1242"/>
        <end position="1252"/>
    </location>
</feature>
<dbReference type="Gene3D" id="3.30.70.3290">
    <property type="match status" value="1"/>
</dbReference>
<dbReference type="PROSITE" id="PS00606">
    <property type="entry name" value="KS3_1"/>
    <property type="match status" value="1"/>
</dbReference>
<dbReference type="InterPro" id="IPR020806">
    <property type="entry name" value="PKS_PP-bd"/>
</dbReference>
<dbReference type="InterPro" id="IPR042104">
    <property type="entry name" value="PKS_dehydratase_sf"/>
</dbReference>
<accession>A0A1T3NMY2</accession>
<dbReference type="SMART" id="SM00825">
    <property type="entry name" value="PKS_KS"/>
    <property type="match status" value="1"/>
</dbReference>
<dbReference type="Pfam" id="PF14765">
    <property type="entry name" value="PS-DH"/>
    <property type="match status" value="1"/>
</dbReference>
<evidence type="ECO:0000256" key="7">
    <source>
        <dbReference type="ARBA" id="ARBA00023268"/>
    </source>
</evidence>
<comment type="cofactor">
    <cofactor evidence="1">
        <name>pantetheine 4'-phosphate</name>
        <dbReference type="ChEBI" id="CHEBI:47942"/>
    </cofactor>
</comment>
<dbReference type="Pfam" id="PF16197">
    <property type="entry name" value="KAsynt_C_assoc"/>
    <property type="match status" value="1"/>
</dbReference>
<dbReference type="CDD" id="cd00833">
    <property type="entry name" value="PKS"/>
    <property type="match status" value="1"/>
</dbReference>
<dbReference type="SUPFAM" id="SSF52151">
    <property type="entry name" value="FabD/lysophospholipase-like"/>
    <property type="match status" value="1"/>
</dbReference>
<evidence type="ECO:0000256" key="3">
    <source>
        <dbReference type="ARBA" id="ARBA00022450"/>
    </source>
</evidence>
<dbReference type="Gene3D" id="3.10.129.110">
    <property type="entry name" value="Polyketide synthase dehydratase"/>
    <property type="match status" value="1"/>
</dbReference>
<evidence type="ECO:0000256" key="10">
    <source>
        <dbReference type="SAM" id="MobiDB-lite"/>
    </source>
</evidence>
<dbReference type="InterPro" id="IPR050091">
    <property type="entry name" value="PKS_NRPS_Biosynth_Enz"/>
</dbReference>
<dbReference type="GO" id="GO:0004315">
    <property type="term" value="F:3-oxoacyl-[acyl-carrier-protein] synthase activity"/>
    <property type="evidence" value="ECO:0007669"/>
    <property type="project" value="InterPro"/>
</dbReference>
<dbReference type="InterPro" id="IPR014043">
    <property type="entry name" value="Acyl_transferase_dom"/>
</dbReference>
<feature type="compositionally biased region" description="Low complexity" evidence="10">
    <location>
        <begin position="1348"/>
        <end position="1360"/>
    </location>
</feature>